<accession>A0A0P4W874</accession>
<dbReference type="InterPro" id="IPR003767">
    <property type="entry name" value="Malate/L-lactate_DH-like"/>
</dbReference>
<dbReference type="EMBL" id="GDRN01093122">
    <property type="protein sequence ID" value="JAI59956.1"/>
    <property type="molecule type" value="Transcribed_RNA"/>
</dbReference>
<keyword evidence="2" id="KW-0560">Oxidoreductase</keyword>
<dbReference type="EMBL" id="GDRN01093118">
    <property type="protein sequence ID" value="JAI59959.1"/>
    <property type="molecule type" value="Transcribed_RNA"/>
</dbReference>
<protein>
    <recommendedName>
        <fullName evidence="4">Malate dehydrogenase</fullName>
    </recommendedName>
</protein>
<organism evidence="3">
    <name type="scientific">Scylla olivacea</name>
    <name type="common">Orange mud crab</name>
    <name type="synonym">Cancer olivacea</name>
    <dbReference type="NCBI Taxonomy" id="85551"/>
    <lineage>
        <taxon>Eukaryota</taxon>
        <taxon>Metazoa</taxon>
        <taxon>Ecdysozoa</taxon>
        <taxon>Arthropoda</taxon>
        <taxon>Crustacea</taxon>
        <taxon>Multicrustacea</taxon>
        <taxon>Malacostraca</taxon>
        <taxon>Eumalacostraca</taxon>
        <taxon>Eucarida</taxon>
        <taxon>Decapoda</taxon>
        <taxon>Pleocyemata</taxon>
        <taxon>Brachyura</taxon>
        <taxon>Eubrachyura</taxon>
        <taxon>Portunoidea</taxon>
        <taxon>Portunidae</taxon>
        <taxon>Portuninae</taxon>
        <taxon>Scylla</taxon>
    </lineage>
</organism>
<dbReference type="Pfam" id="PF02615">
    <property type="entry name" value="Ldh_2"/>
    <property type="match status" value="1"/>
</dbReference>
<comment type="similarity">
    <text evidence="1">Belongs to the LDH2/MDH2 oxidoreductase family.</text>
</comment>
<evidence type="ECO:0000256" key="1">
    <source>
        <dbReference type="ARBA" id="ARBA00006056"/>
    </source>
</evidence>
<dbReference type="SUPFAM" id="SSF89733">
    <property type="entry name" value="L-sulfolactate dehydrogenase-like"/>
    <property type="match status" value="1"/>
</dbReference>
<dbReference type="AlphaFoldDB" id="A0A0P4W874"/>
<proteinExistence type="inferred from homology"/>
<dbReference type="InterPro" id="IPR043144">
    <property type="entry name" value="Mal/L-sulf/L-lact_DH-like_ah"/>
</dbReference>
<dbReference type="EMBL" id="GDRN01093123">
    <property type="protein sequence ID" value="JAI59955.1"/>
    <property type="molecule type" value="Transcribed_RNA"/>
</dbReference>
<dbReference type="PANTHER" id="PTHR11091">
    <property type="entry name" value="OXIDOREDUCTASE-RELATED"/>
    <property type="match status" value="1"/>
</dbReference>
<reference evidence="3" key="1">
    <citation type="submission" date="2015-09" db="EMBL/GenBank/DDBJ databases">
        <title>Scylla olivacea transcriptome.</title>
        <authorList>
            <person name="Ikhwanuddin M."/>
        </authorList>
    </citation>
    <scope>NUCLEOTIDE SEQUENCE</scope>
</reference>
<evidence type="ECO:0008006" key="4">
    <source>
        <dbReference type="Google" id="ProtNLM"/>
    </source>
</evidence>
<dbReference type="Gene3D" id="3.30.1370.60">
    <property type="entry name" value="Hypothetical oxidoreductase yiak, domain 2"/>
    <property type="match status" value="1"/>
</dbReference>
<dbReference type="Gene3D" id="1.10.1530.10">
    <property type="match status" value="1"/>
</dbReference>
<sequence>MSHAALHLLKVLGSHVKTCGALHYKCPSLYNEVKSFLAHVRLRTAGAGCICSQSHFMGHFIMDFLSEKKQFTPPEGLGTKFAVHEVTRFIVDCLMAAGASREVAAAHAEVMVAADVRGHYSHGLQRIDLYVTELRHGVTDGRVTPTIVRESASSALVDGNNGFGSVVGNFCMDLAIEKAWKTGIACVCAKGSNHYGIAGWYSIRAAKQGLIGFSFTNAFPGVLGTRAKKAAFGTNPIAVAAPGKNDDNFELDMATSVVASGKVEVAHLKKESIPLGWLMDENGKLTSDPSSITGDAILMPLGGTEEHSGYKGTGLGMMVEVLCGILSGGDYAHNIRDWKTFDRPANLSHCFIAINPALYAPGFEDRMSDLMDSCRSMEPADPSKPVLVAGDPERAHSKVVMDEGGITYHPNQAKQCWQTAKLLSVAPMTPV</sequence>
<dbReference type="GO" id="GO:0016491">
    <property type="term" value="F:oxidoreductase activity"/>
    <property type="evidence" value="ECO:0007669"/>
    <property type="project" value="UniProtKB-KW"/>
</dbReference>
<name>A0A0P4W874_SCYOL</name>
<dbReference type="InterPro" id="IPR043143">
    <property type="entry name" value="Mal/L-sulf/L-lact_DH-like_NADP"/>
</dbReference>
<dbReference type="PANTHER" id="PTHR11091:SF0">
    <property type="entry name" value="MALATE DEHYDROGENASE"/>
    <property type="match status" value="1"/>
</dbReference>
<dbReference type="InterPro" id="IPR036111">
    <property type="entry name" value="Mal/L-sulfo/L-lacto_DH-like_sf"/>
</dbReference>
<evidence type="ECO:0000313" key="3">
    <source>
        <dbReference type="EMBL" id="JAI59955.1"/>
    </source>
</evidence>
<evidence type="ECO:0000256" key="2">
    <source>
        <dbReference type="ARBA" id="ARBA00023002"/>
    </source>
</evidence>